<sequence length="47" mass="5062">MDGFWAGKGYLIVCDDGRIGMIGGSTGRCPERAGRKDPVYADQQALE</sequence>
<dbReference type="Proteomes" id="UP001290101">
    <property type="component" value="Unassembled WGS sequence"/>
</dbReference>
<name>A0ABU5JPC2_9ACTN</name>
<evidence type="ECO:0000256" key="1">
    <source>
        <dbReference type="SAM" id="MobiDB-lite"/>
    </source>
</evidence>
<keyword evidence="3" id="KW-1185">Reference proteome</keyword>
<proteinExistence type="predicted"/>
<dbReference type="RefSeq" id="WP_322443964.1">
    <property type="nucleotide sequence ID" value="NZ_JAXOTQ010000079.1"/>
</dbReference>
<dbReference type="EMBL" id="JAXOTQ010000079">
    <property type="protein sequence ID" value="MDZ5494499.1"/>
    <property type="molecule type" value="Genomic_DNA"/>
</dbReference>
<accession>A0ABU5JPC2</accession>
<organism evidence="2 3">
    <name type="scientific">Micromonospora sicca</name>
    <dbReference type="NCBI Taxonomy" id="2202420"/>
    <lineage>
        <taxon>Bacteria</taxon>
        <taxon>Bacillati</taxon>
        <taxon>Actinomycetota</taxon>
        <taxon>Actinomycetes</taxon>
        <taxon>Micromonosporales</taxon>
        <taxon>Micromonosporaceae</taxon>
        <taxon>Micromonospora</taxon>
    </lineage>
</organism>
<evidence type="ECO:0000313" key="2">
    <source>
        <dbReference type="EMBL" id="MDZ5494499.1"/>
    </source>
</evidence>
<gene>
    <name evidence="2" type="ORF">U2F25_34515</name>
</gene>
<feature type="region of interest" description="Disordered" evidence="1">
    <location>
        <begin position="25"/>
        <end position="47"/>
    </location>
</feature>
<reference evidence="2 3" key="1">
    <citation type="submission" date="2023-12" db="EMBL/GenBank/DDBJ databases">
        <title>Micromonospora sp. nov., isolated from Atacama Desert.</title>
        <authorList>
            <person name="Carro L."/>
            <person name="Golinska P."/>
            <person name="Klenk H.-P."/>
            <person name="Goodfellow M."/>
        </authorList>
    </citation>
    <scope>NUCLEOTIDE SEQUENCE [LARGE SCALE GENOMIC DNA]</scope>
    <source>
        <strain evidence="2 3">4G53</strain>
    </source>
</reference>
<evidence type="ECO:0000313" key="3">
    <source>
        <dbReference type="Proteomes" id="UP001290101"/>
    </source>
</evidence>
<feature type="compositionally biased region" description="Basic and acidic residues" evidence="1">
    <location>
        <begin position="29"/>
        <end position="39"/>
    </location>
</feature>
<protein>
    <submittedName>
        <fullName evidence="2">Uncharacterized protein</fullName>
    </submittedName>
</protein>
<comment type="caution">
    <text evidence="2">The sequence shown here is derived from an EMBL/GenBank/DDBJ whole genome shotgun (WGS) entry which is preliminary data.</text>
</comment>